<comment type="caution">
    <text evidence="1">The sequence shown here is derived from an EMBL/GenBank/DDBJ whole genome shotgun (WGS) entry which is preliminary data.</text>
</comment>
<protein>
    <submittedName>
        <fullName evidence="1">Uncharacterized protein</fullName>
    </submittedName>
</protein>
<sequence>MPDFAHTDLIDPDRVLWQQQSGFSNTDFNGLTFKQVKEGQSRAGMTINDLWPSLDNVDDAQQFIADMINTSGRLTMQRNIRIDPTKPKWARVCGGIKPRAFCVMLASRGFAYNSEETASFGGSFHDGHAIAPSCPAGAKTVSCSQNKPNGKVCMIRPRNPRGTPGRR</sequence>
<proteinExistence type="predicted"/>
<dbReference type="Pfam" id="PF25310">
    <property type="entry name" value="VG15"/>
    <property type="match status" value="1"/>
</dbReference>
<gene>
    <name evidence="1" type="ORF">D2E25_0097</name>
</gene>
<dbReference type="InterPro" id="IPR057369">
    <property type="entry name" value="VG15"/>
</dbReference>
<keyword evidence="2" id="KW-1185">Reference proteome</keyword>
<dbReference type="RefSeq" id="WP_125979108.1">
    <property type="nucleotide sequence ID" value="NZ_QXGL01000001.1"/>
</dbReference>
<evidence type="ECO:0000313" key="1">
    <source>
        <dbReference type="EMBL" id="RSX53791.1"/>
    </source>
</evidence>
<evidence type="ECO:0000313" key="2">
    <source>
        <dbReference type="Proteomes" id="UP000287533"/>
    </source>
</evidence>
<dbReference type="EMBL" id="QXGL01000001">
    <property type="protein sequence ID" value="RSX53791.1"/>
    <property type="molecule type" value="Genomic_DNA"/>
</dbReference>
<name>A0A430FM87_9BIFI</name>
<reference evidence="1 2" key="1">
    <citation type="submission" date="2018-09" db="EMBL/GenBank/DDBJ databases">
        <title>Characterization of the phylogenetic diversity of five novel species belonging to the genus Bifidobacterium.</title>
        <authorList>
            <person name="Lugli G.A."/>
            <person name="Duranti S."/>
            <person name="Milani C."/>
        </authorList>
    </citation>
    <scope>NUCLEOTIDE SEQUENCE [LARGE SCALE GENOMIC DNA]</scope>
    <source>
        <strain evidence="1 2">2034B</strain>
    </source>
</reference>
<dbReference type="OrthoDB" id="3194844at2"/>
<accession>A0A430FM87</accession>
<organism evidence="1 2">
    <name type="scientific">Bifidobacterium goeldii</name>
    <dbReference type="NCBI Taxonomy" id="2306975"/>
    <lineage>
        <taxon>Bacteria</taxon>
        <taxon>Bacillati</taxon>
        <taxon>Actinomycetota</taxon>
        <taxon>Actinomycetes</taxon>
        <taxon>Bifidobacteriales</taxon>
        <taxon>Bifidobacteriaceae</taxon>
        <taxon>Bifidobacterium</taxon>
    </lineage>
</organism>
<dbReference type="AlphaFoldDB" id="A0A430FM87"/>
<dbReference type="Proteomes" id="UP000287533">
    <property type="component" value="Unassembled WGS sequence"/>
</dbReference>